<dbReference type="Gene3D" id="3.20.20.60">
    <property type="entry name" value="Phosphoenolpyruvate-binding domains"/>
    <property type="match status" value="2"/>
</dbReference>
<dbReference type="InterPro" id="IPR039480">
    <property type="entry name" value="C-C_Bond_Lyase-like"/>
</dbReference>
<dbReference type="RefSeq" id="WP_336403980.1">
    <property type="nucleotide sequence ID" value="NZ_JBAPLU010000007.1"/>
</dbReference>
<evidence type="ECO:0000313" key="4">
    <source>
        <dbReference type="EMBL" id="MEI4271842.1"/>
    </source>
</evidence>
<comment type="cofactor">
    <cofactor evidence="1">
        <name>Mg(2+)</name>
        <dbReference type="ChEBI" id="CHEBI:18420"/>
    </cofactor>
</comment>
<evidence type="ECO:0000256" key="1">
    <source>
        <dbReference type="ARBA" id="ARBA00001946"/>
    </source>
</evidence>
<keyword evidence="3" id="KW-0460">Magnesium</keyword>
<sequence length="397" mass="42670">MTAPAVRPTALRHFAHVADDEVQRLFQHPPQPVTREDDTDVVALALGATLYLPAHRPALAGDVVRQRAAGVASVVLCLEDAVPDDQLAAAEANLVHHLRTLAAGTPDLPLVFVRVRHPDQVGQLVEALGEAADVLTGFVLPKFTGRTGPAFLDAVRRSSARLGRVLRVMPVVESPEVAHTETRTAALTGIADLVAAHRDEVLAVRIGATDLSAAFGLRRRREVTVYDVRVVADVIADVVNVLGRADGTGSVITGPVWEYFRGNPDRVFKPQLRETPFRVHDERPLRSELIAHDLDGLIREVVLDQANGLAGKTVIHPSHVPAVHALSVVTHEEHADALDVLGAGAGGGASASSYRNKMNESKPHRAWAQRLLQRAHVFGVARPTTSFVDLLGAVTPR</sequence>
<accession>A0ABU8DSK8</accession>
<dbReference type="PANTHER" id="PTHR32308:SF10">
    <property type="entry name" value="CITRATE LYASE SUBUNIT BETA"/>
    <property type="match status" value="1"/>
</dbReference>
<keyword evidence="4" id="KW-0456">Lyase</keyword>
<proteinExistence type="predicted"/>
<dbReference type="Proteomes" id="UP001361570">
    <property type="component" value="Unassembled WGS sequence"/>
</dbReference>
<dbReference type="PANTHER" id="PTHR32308">
    <property type="entry name" value="LYASE BETA SUBUNIT, PUTATIVE (AFU_ORTHOLOGUE AFUA_4G13030)-RELATED"/>
    <property type="match status" value="1"/>
</dbReference>
<dbReference type="SUPFAM" id="SSF51621">
    <property type="entry name" value="Phosphoenolpyruvate/pyruvate domain"/>
    <property type="match status" value="1"/>
</dbReference>
<gene>
    <name evidence="4" type="ORF">TEK04_08915</name>
</gene>
<keyword evidence="5" id="KW-1185">Reference proteome</keyword>
<organism evidence="4 5">
    <name type="scientific">Klenkia sesuvii</name>
    <dbReference type="NCBI Taxonomy" id="3103137"/>
    <lineage>
        <taxon>Bacteria</taxon>
        <taxon>Bacillati</taxon>
        <taxon>Actinomycetota</taxon>
        <taxon>Actinomycetes</taxon>
        <taxon>Geodermatophilales</taxon>
        <taxon>Geodermatophilaceae</taxon>
        <taxon>Klenkia</taxon>
    </lineage>
</organism>
<dbReference type="EMBL" id="JBAPLU010000007">
    <property type="protein sequence ID" value="MEI4271842.1"/>
    <property type="molecule type" value="Genomic_DNA"/>
</dbReference>
<name>A0ABU8DSK8_9ACTN</name>
<protein>
    <submittedName>
        <fullName evidence="4">HpcH/HpaI aldolase/citrate lyase family protein</fullName>
    </submittedName>
</protein>
<dbReference type="Pfam" id="PF15617">
    <property type="entry name" value="C-C_Bond_Lyase"/>
    <property type="match status" value="1"/>
</dbReference>
<dbReference type="InterPro" id="IPR040442">
    <property type="entry name" value="Pyrv_kinase-like_dom_sf"/>
</dbReference>
<evidence type="ECO:0000256" key="3">
    <source>
        <dbReference type="ARBA" id="ARBA00022842"/>
    </source>
</evidence>
<reference evidence="4 5" key="1">
    <citation type="submission" date="2024-03" db="EMBL/GenBank/DDBJ databases">
        <title>Draft genome sequence of Klenkia sp. LSe6-5.</title>
        <authorList>
            <person name="Duangmal K."/>
            <person name="Chantavorakit T."/>
        </authorList>
    </citation>
    <scope>NUCLEOTIDE SEQUENCE [LARGE SCALE GENOMIC DNA]</scope>
    <source>
        <strain evidence="4 5">LSe6-5</strain>
    </source>
</reference>
<dbReference type="GO" id="GO:0016829">
    <property type="term" value="F:lyase activity"/>
    <property type="evidence" value="ECO:0007669"/>
    <property type="project" value="UniProtKB-KW"/>
</dbReference>
<evidence type="ECO:0000313" key="5">
    <source>
        <dbReference type="Proteomes" id="UP001361570"/>
    </source>
</evidence>
<keyword evidence="2" id="KW-0479">Metal-binding</keyword>
<dbReference type="InterPro" id="IPR015813">
    <property type="entry name" value="Pyrv/PenolPyrv_kinase-like_dom"/>
</dbReference>
<evidence type="ECO:0000256" key="2">
    <source>
        <dbReference type="ARBA" id="ARBA00022723"/>
    </source>
</evidence>
<comment type="caution">
    <text evidence="4">The sequence shown here is derived from an EMBL/GenBank/DDBJ whole genome shotgun (WGS) entry which is preliminary data.</text>
</comment>